<dbReference type="Pfam" id="PF00069">
    <property type="entry name" value="Pkinase"/>
    <property type="match status" value="1"/>
</dbReference>
<feature type="repeat" description="TPR" evidence="3">
    <location>
        <begin position="932"/>
        <end position="965"/>
    </location>
</feature>
<reference evidence="6" key="1">
    <citation type="submission" date="2021-01" db="EMBL/GenBank/DDBJ databases">
        <authorList>
            <consortium name="Genoscope - CEA"/>
            <person name="William W."/>
        </authorList>
    </citation>
    <scope>NUCLEOTIDE SEQUENCE</scope>
</reference>
<feature type="repeat" description="TPR" evidence="3">
    <location>
        <begin position="864"/>
        <end position="897"/>
    </location>
</feature>
<feature type="compositionally biased region" description="Polar residues" evidence="4">
    <location>
        <begin position="1"/>
        <end position="11"/>
    </location>
</feature>
<evidence type="ECO:0000256" key="2">
    <source>
        <dbReference type="ARBA" id="ARBA00022803"/>
    </source>
</evidence>
<keyword evidence="2 3" id="KW-0802">TPR repeat</keyword>
<dbReference type="GO" id="GO:0004672">
    <property type="term" value="F:protein kinase activity"/>
    <property type="evidence" value="ECO:0007669"/>
    <property type="project" value="InterPro"/>
</dbReference>
<feature type="repeat" description="TPR" evidence="3">
    <location>
        <begin position="762"/>
        <end position="795"/>
    </location>
</feature>
<evidence type="ECO:0000256" key="4">
    <source>
        <dbReference type="SAM" id="MobiDB-lite"/>
    </source>
</evidence>
<dbReference type="Pfam" id="PF00515">
    <property type="entry name" value="TPR_1"/>
    <property type="match status" value="1"/>
</dbReference>
<feature type="domain" description="Protein kinase" evidence="5">
    <location>
        <begin position="1"/>
        <end position="254"/>
    </location>
</feature>
<feature type="repeat" description="TPR" evidence="3">
    <location>
        <begin position="586"/>
        <end position="619"/>
    </location>
</feature>
<name>A0A8S1JRD4_PARPR</name>
<protein>
    <recommendedName>
        <fullName evidence="5">Protein kinase domain-containing protein</fullName>
    </recommendedName>
</protein>
<feature type="compositionally biased region" description="Basic and acidic residues" evidence="4">
    <location>
        <begin position="12"/>
        <end position="25"/>
    </location>
</feature>
<dbReference type="AlphaFoldDB" id="A0A8S1JRD4"/>
<sequence>MITSDQQQEVNQLEKEKQFENNKIEKQTDNIQQSLSMLRNMQIILNKDHHLNVARILSWELDNQSSIEVKYETNGYSMEVFLQKRRSPLQENQIINIFSQILQGYHHLKKLNIIHNNLKIDNIFIKQIHRENTFIVMVYISFQQQISNYIQTIISDLPEISISQNAENSKDISQCNEKSEIYSLGIILQQLCYGTRFQNKQELINQSIKQIENSQIQSQEKLLSENLSQLIQKMIIDDNLKRISWNELITHQDLQPTYQILQQRYFIDLNLIKNEEYFCTFDLQNENLNLLTKRIETNIYQNEIEDIRLMKSKGKFENIIEYIEIIEEYPFTYLIIEYWDQKLYEYANDRQFQFTQAELLKLLQEIMKAYLEVQALNFVQVKLNPQNIVTKWNDNYQITFKVLLIDYINQQIFLTGQLKLFTSGNQCHMGMFHFDAPEIILGSTLNQQSYIFSIGAILHYITYGKYVYPSELQNVQELKEFLNNYNQKGFLCLKPFKYFNDLYLQLIDEMLIYSVQSRIEWESLTKKVILILQKSHIISGQIKQVQMNKEEKEHFYKITMILKKPLKNNDKLKYFDELLDLNPYNQSLYYKKGYLLYGMRQILQAIECFDQAIKINPKKESAYRMKSYLLSMIGRNQDQIKCQEELIKINPKLDNYRSKALTLREMSKVDEVIECCDEAIQLDPKDQFAYEMKAVFLKDLQLYDEAIYAYEQLFAISPNSWDLIVIGSFYFKQTADCLHILGRSDEANKKYDEAIQFGPDNPYHYQSKAKFLSKIGKLDEAIDILDKGIETNPNNLTIYSIKVEFLKELGRQEDAINCLDKGIKQNSGDIKFLLQKAQFLQQIQKYQEAIEYFDQAILINPQDTTNYLDKALCLRYLDRYDDAIKCYDWAIQFNPHKDNLFMQKGELLKDIGRYNEAIRCFNTALQIDSNLSYCYVLKGQCLQYQGNYQEALNTYNSALKIDPNESCYYDYKGNCLMLLKQYGEAIKEFNESISIYNGNFENYYNIAKCLQFQGKYDEAIDYYDKAIQLNSMGYYHQEKKNCLEEQKNSQKAKP</sequence>
<gene>
    <name evidence="6" type="ORF">PPRIM_AZ9-3.1.T0040010</name>
</gene>
<dbReference type="PROSITE" id="PS50011">
    <property type="entry name" value="PROTEIN_KINASE_DOM"/>
    <property type="match status" value="2"/>
</dbReference>
<dbReference type="Proteomes" id="UP000688137">
    <property type="component" value="Unassembled WGS sequence"/>
</dbReference>
<evidence type="ECO:0000313" key="7">
    <source>
        <dbReference type="Proteomes" id="UP000688137"/>
    </source>
</evidence>
<proteinExistence type="predicted"/>
<dbReference type="EMBL" id="CAJJDM010000001">
    <property type="protein sequence ID" value="CAD8042796.1"/>
    <property type="molecule type" value="Genomic_DNA"/>
</dbReference>
<dbReference type="Pfam" id="PF13424">
    <property type="entry name" value="TPR_12"/>
    <property type="match status" value="1"/>
</dbReference>
<dbReference type="InterPro" id="IPR001245">
    <property type="entry name" value="Ser-Thr/Tyr_kinase_cat_dom"/>
</dbReference>
<dbReference type="InterPro" id="IPR019734">
    <property type="entry name" value="TPR_rpt"/>
</dbReference>
<evidence type="ECO:0000256" key="1">
    <source>
        <dbReference type="ARBA" id="ARBA00022737"/>
    </source>
</evidence>
<dbReference type="GO" id="GO:0005524">
    <property type="term" value="F:ATP binding"/>
    <property type="evidence" value="ECO:0007669"/>
    <property type="project" value="InterPro"/>
</dbReference>
<dbReference type="Pfam" id="PF07714">
    <property type="entry name" value="PK_Tyr_Ser-Thr"/>
    <property type="match status" value="1"/>
</dbReference>
<keyword evidence="1" id="KW-0677">Repeat</keyword>
<organism evidence="6 7">
    <name type="scientific">Paramecium primaurelia</name>
    <dbReference type="NCBI Taxonomy" id="5886"/>
    <lineage>
        <taxon>Eukaryota</taxon>
        <taxon>Sar</taxon>
        <taxon>Alveolata</taxon>
        <taxon>Ciliophora</taxon>
        <taxon>Intramacronucleata</taxon>
        <taxon>Oligohymenophorea</taxon>
        <taxon>Peniculida</taxon>
        <taxon>Parameciidae</taxon>
        <taxon>Paramecium</taxon>
    </lineage>
</organism>
<accession>A0A8S1JRD4</accession>
<dbReference type="Pfam" id="PF13181">
    <property type="entry name" value="TPR_8"/>
    <property type="match status" value="3"/>
</dbReference>
<dbReference type="PANTHER" id="PTHR44943:SF4">
    <property type="entry name" value="TPR REPEAT-CONTAINING PROTEIN MJ0798"/>
    <property type="match status" value="1"/>
</dbReference>
<dbReference type="SMART" id="SM00220">
    <property type="entry name" value="S_TKc"/>
    <property type="match status" value="1"/>
</dbReference>
<feature type="region of interest" description="Disordered" evidence="4">
    <location>
        <begin position="1"/>
        <end position="25"/>
    </location>
</feature>
<dbReference type="InterPro" id="IPR000719">
    <property type="entry name" value="Prot_kinase_dom"/>
</dbReference>
<dbReference type="SMART" id="SM00028">
    <property type="entry name" value="TPR"/>
    <property type="match status" value="12"/>
</dbReference>
<feature type="repeat" description="TPR" evidence="3">
    <location>
        <begin position="898"/>
        <end position="931"/>
    </location>
</feature>
<dbReference type="PROSITE" id="PS50293">
    <property type="entry name" value="TPR_REGION"/>
    <property type="match status" value="2"/>
</dbReference>
<comment type="caution">
    <text evidence="6">The sequence shown here is derived from an EMBL/GenBank/DDBJ whole genome shotgun (WGS) entry which is preliminary data.</text>
</comment>
<evidence type="ECO:0000259" key="5">
    <source>
        <dbReference type="PROSITE" id="PS50011"/>
    </source>
</evidence>
<feature type="domain" description="Protein kinase" evidence="5">
    <location>
        <begin position="266"/>
        <end position="530"/>
    </location>
</feature>
<evidence type="ECO:0000256" key="3">
    <source>
        <dbReference type="PROSITE-ProRule" id="PRU00339"/>
    </source>
</evidence>
<evidence type="ECO:0000313" key="6">
    <source>
        <dbReference type="EMBL" id="CAD8042796.1"/>
    </source>
</evidence>
<dbReference type="PANTHER" id="PTHR44943">
    <property type="entry name" value="CELLULOSE SYNTHASE OPERON PROTEIN C"/>
    <property type="match status" value="1"/>
</dbReference>
<keyword evidence="7" id="KW-1185">Reference proteome</keyword>
<feature type="repeat" description="TPR" evidence="3">
    <location>
        <begin position="1000"/>
        <end position="1033"/>
    </location>
</feature>
<feature type="repeat" description="TPR" evidence="3">
    <location>
        <begin position="830"/>
        <end position="863"/>
    </location>
</feature>
<dbReference type="InterPro" id="IPR051685">
    <property type="entry name" value="Ycf3/AcsC/BcsC/TPR_MFPF"/>
</dbReference>
<dbReference type="PROSITE" id="PS50005">
    <property type="entry name" value="TPR"/>
    <property type="match status" value="7"/>
</dbReference>